<evidence type="ECO:0000256" key="1">
    <source>
        <dbReference type="SAM" id="Phobius"/>
    </source>
</evidence>
<feature type="transmembrane region" description="Helical" evidence="1">
    <location>
        <begin position="107"/>
        <end position="126"/>
    </location>
</feature>
<dbReference type="Proteomes" id="UP000537126">
    <property type="component" value="Unassembled WGS sequence"/>
</dbReference>
<protein>
    <recommendedName>
        <fullName evidence="4">Glycosyltransferase RgtA/B/C/D-like domain-containing protein</fullName>
    </recommendedName>
</protein>
<dbReference type="EMBL" id="JAASRN010000001">
    <property type="protein sequence ID" value="NIK72520.1"/>
    <property type="molecule type" value="Genomic_DNA"/>
</dbReference>
<dbReference type="AlphaFoldDB" id="A0A846MM58"/>
<feature type="transmembrane region" description="Helical" evidence="1">
    <location>
        <begin position="388"/>
        <end position="407"/>
    </location>
</feature>
<comment type="caution">
    <text evidence="2">The sequence shown here is derived from an EMBL/GenBank/DDBJ whole genome shotgun (WGS) entry which is preliminary data.</text>
</comment>
<sequence>MVKINSSIIKNDLFLSFLFSTLYVVVLYSICTPYWETNDDVFMSMCAHGYGVFNYGAPQIVFSNVVWGYIVRAIPTINGVLGYSIAQISLIVTCGGVLIYFLRKVNYSWVVAFCVFILITTHPLLYPQFTKTASFSAIISTLFLYFYFTENKRSDYLFYALIFGILSFCIRTHSFFMIYLFLPIILPIKKMIKSRAFIGFVVTMLTSISILYYIDYQSYNNQSYKLFNEFNSIWFLFTDYKIININLDDSKYKYFFSENDIELIGNFFFLHINSPEKIALLKSMVEDAMHSSSYSIVTYEKLKSLPYLIYELFRSYISKFSILFMLLATIMFIQTKSKKILLMFTLSFLIIIIFSLLGKIPYNRVTFMLFAYIFLMSFFLYKSGKVNSNLISILTIMFSLMSLIVFYQKNFSYYKKSIKINSIICALSNKKILAFAGDFPFEFHYPVLSSIDHSKNLEIYAGLLNVFLPNGNKYDLNKICQDKLIIFAEGRGMKLLKTLFEEKYQKRLESVEINKDFNIWEVKCTDTDIDNSYK</sequence>
<evidence type="ECO:0000313" key="3">
    <source>
        <dbReference type="Proteomes" id="UP000537126"/>
    </source>
</evidence>
<name>A0A846MM58_9BACT</name>
<feature type="transmembrane region" description="Helical" evidence="1">
    <location>
        <begin position="316"/>
        <end position="333"/>
    </location>
</feature>
<feature type="transmembrane region" description="Helical" evidence="1">
    <location>
        <begin position="55"/>
        <end position="74"/>
    </location>
</feature>
<dbReference type="RefSeq" id="WP_166917848.1">
    <property type="nucleotide sequence ID" value="NZ_JAASRN010000001.1"/>
</dbReference>
<feature type="transmembrane region" description="Helical" evidence="1">
    <location>
        <begin position="156"/>
        <end position="182"/>
    </location>
</feature>
<keyword evidence="1" id="KW-1133">Transmembrane helix</keyword>
<evidence type="ECO:0008006" key="4">
    <source>
        <dbReference type="Google" id="ProtNLM"/>
    </source>
</evidence>
<feature type="transmembrane region" description="Helical" evidence="1">
    <location>
        <begin position="81"/>
        <end position="101"/>
    </location>
</feature>
<feature type="transmembrane region" description="Helical" evidence="1">
    <location>
        <begin position="194"/>
        <end position="214"/>
    </location>
</feature>
<organism evidence="2 3">
    <name type="scientific">Thermonema lapsum</name>
    <dbReference type="NCBI Taxonomy" id="28195"/>
    <lineage>
        <taxon>Bacteria</taxon>
        <taxon>Pseudomonadati</taxon>
        <taxon>Bacteroidota</taxon>
        <taxon>Cytophagia</taxon>
        <taxon>Cytophagales</taxon>
        <taxon>Thermonemataceae</taxon>
        <taxon>Thermonema</taxon>
    </lineage>
</organism>
<feature type="transmembrane region" description="Helical" evidence="1">
    <location>
        <begin position="340"/>
        <end position="358"/>
    </location>
</feature>
<keyword evidence="1" id="KW-0812">Transmembrane</keyword>
<keyword evidence="1" id="KW-0472">Membrane</keyword>
<feature type="transmembrane region" description="Helical" evidence="1">
    <location>
        <begin position="133"/>
        <end position="150"/>
    </location>
</feature>
<keyword evidence="3" id="KW-1185">Reference proteome</keyword>
<accession>A0A846MM58</accession>
<feature type="transmembrane region" description="Helical" evidence="1">
    <location>
        <begin position="364"/>
        <end position="381"/>
    </location>
</feature>
<gene>
    <name evidence="2" type="ORF">FHS56_000006</name>
</gene>
<proteinExistence type="predicted"/>
<evidence type="ECO:0000313" key="2">
    <source>
        <dbReference type="EMBL" id="NIK72520.1"/>
    </source>
</evidence>
<reference evidence="2 3" key="1">
    <citation type="submission" date="2020-03" db="EMBL/GenBank/DDBJ databases">
        <title>Genomic Encyclopedia of Type Strains, Phase IV (KMG-IV): sequencing the most valuable type-strain genomes for metagenomic binning, comparative biology and taxonomic classification.</title>
        <authorList>
            <person name="Goeker M."/>
        </authorList>
    </citation>
    <scope>NUCLEOTIDE SEQUENCE [LARGE SCALE GENOMIC DNA]</scope>
    <source>
        <strain evidence="2 3">DSM 5718</strain>
    </source>
</reference>
<feature type="transmembrane region" description="Helical" evidence="1">
    <location>
        <begin position="12"/>
        <end position="35"/>
    </location>
</feature>